<dbReference type="Gene3D" id="3.40.50.720">
    <property type="entry name" value="NAD(P)-binding Rossmann-like Domain"/>
    <property type="match status" value="1"/>
</dbReference>
<name>A0A5A5RL35_MICAE</name>
<dbReference type="SUPFAM" id="SSF51735">
    <property type="entry name" value="NAD(P)-binding Rossmann-fold domains"/>
    <property type="match status" value="1"/>
</dbReference>
<dbReference type="GO" id="GO:0016491">
    <property type="term" value="F:oxidoreductase activity"/>
    <property type="evidence" value="ECO:0007669"/>
    <property type="project" value="UniProtKB-KW"/>
</dbReference>
<evidence type="ECO:0000256" key="1">
    <source>
        <dbReference type="ARBA" id="ARBA00023002"/>
    </source>
</evidence>
<evidence type="ECO:0000313" key="3">
    <source>
        <dbReference type="EMBL" id="GCA73811.1"/>
    </source>
</evidence>
<organism evidence="3 4">
    <name type="scientific">Microcystis aeruginosa NIES-2520</name>
    <dbReference type="NCBI Taxonomy" id="2303982"/>
    <lineage>
        <taxon>Bacteria</taxon>
        <taxon>Bacillati</taxon>
        <taxon>Cyanobacteriota</taxon>
        <taxon>Cyanophyceae</taxon>
        <taxon>Oscillatoriophycideae</taxon>
        <taxon>Chroococcales</taxon>
        <taxon>Microcystaceae</taxon>
        <taxon>Microcystis</taxon>
    </lineage>
</organism>
<proteinExistence type="predicted"/>
<protein>
    <recommendedName>
        <fullName evidence="2">Pyrroline-5-carboxylate reductase catalytic N-terminal domain-containing protein</fullName>
    </recommendedName>
</protein>
<feature type="domain" description="Pyrroline-5-carboxylate reductase catalytic N-terminal" evidence="2">
    <location>
        <begin position="2"/>
        <end position="91"/>
    </location>
</feature>
<keyword evidence="1" id="KW-0560">Oxidoreductase</keyword>
<accession>A0A5A5RL35</accession>
<evidence type="ECO:0000259" key="2">
    <source>
        <dbReference type="Pfam" id="PF03807"/>
    </source>
</evidence>
<dbReference type="Pfam" id="PF03807">
    <property type="entry name" value="F420_oxidored"/>
    <property type="match status" value="1"/>
</dbReference>
<dbReference type="InterPro" id="IPR051267">
    <property type="entry name" value="STEAP_metalloreductase"/>
</dbReference>
<dbReference type="InterPro" id="IPR036291">
    <property type="entry name" value="NAD(P)-bd_dom_sf"/>
</dbReference>
<comment type="caution">
    <text evidence="3">The sequence shown here is derived from an EMBL/GenBank/DDBJ whole genome shotgun (WGS) entry which is preliminary data.</text>
</comment>
<reference evidence="3 4" key="1">
    <citation type="submission" date="2018-09" db="EMBL/GenBank/DDBJ databases">
        <title>Evolutionary history of phycoerythrin pigmentation in the water bloom-forming cyanobacterium Microcystis aeruginosa.</title>
        <authorList>
            <person name="Tanabe Y."/>
            <person name="Tanabe Y."/>
            <person name="Yamaguchi H."/>
        </authorList>
    </citation>
    <scope>NUCLEOTIDE SEQUENCE [LARGE SCALE GENOMIC DNA]</scope>
    <source>
        <strain evidence="3 4">NIES-2520</strain>
    </source>
</reference>
<dbReference type="PANTHER" id="PTHR14239">
    <property type="entry name" value="DUDULIN-RELATED"/>
    <property type="match status" value="1"/>
</dbReference>
<gene>
    <name evidence="3" type="ORF">MiTe_00631</name>
</gene>
<dbReference type="InterPro" id="IPR028939">
    <property type="entry name" value="P5C_Rdtase_cat_N"/>
</dbReference>
<dbReference type="EMBL" id="BHVP01000007">
    <property type="protein sequence ID" value="GCA73811.1"/>
    <property type="molecule type" value="Genomic_DNA"/>
</dbReference>
<sequence>MKIAIIGAGNVGSTLGEAWCALGHTITYGVPNPEDSKYLSLKEHSTVTFVRQAVKDSNICVLATPWSKTQEAIIQIGEDLDGKVLVDCTNPLKPDLSGLTVGHITSGAEQIAQWATKAKVVKAFNTTGFNIMADPVLEGRKTVMFVASDDGAARKQVAELATELGFDTVEVGELATARLLEPLALLWISMAYRYGFGRDFGFAIVKR</sequence>
<dbReference type="RefSeq" id="WP_149985648.1">
    <property type="nucleotide sequence ID" value="NZ_BHVP01000007.1"/>
</dbReference>
<evidence type="ECO:0000313" key="4">
    <source>
        <dbReference type="Proteomes" id="UP000324917"/>
    </source>
</evidence>
<dbReference type="AlphaFoldDB" id="A0A5A5RL35"/>
<dbReference type="Proteomes" id="UP000324917">
    <property type="component" value="Unassembled WGS sequence"/>
</dbReference>